<protein>
    <submittedName>
        <fullName evidence="1">Uncharacterized protein</fullName>
    </submittedName>
</protein>
<dbReference type="EMBL" id="BSDI01000049">
    <property type="protein sequence ID" value="GLI01731.1"/>
    <property type="molecule type" value="Genomic_DNA"/>
</dbReference>
<name>A0ABQ5R842_9ACTN</name>
<sequence length="227" mass="24548">MITPEQVTSRLNKEIRAVVRPLGFVGSRGSWTVITSDGVAQIGIGRSVMRAVGGGTIFVTVGISMVPIAWWEYVNWRAARWGQPAIALDEGATSFSIGFVETRQRPKDSFYHLKFDPDRYPAAMTTAEELEHAAALLVNAAGILARTALDLLRPGAYLKALRRIPDFGGAMWEPLVVLLAEDGPSAALDTAIEDMRAEYADYGFGAPEMEVEYVRMRAAAVSGGVGS</sequence>
<keyword evidence="2" id="KW-1185">Reference proteome</keyword>
<evidence type="ECO:0000313" key="2">
    <source>
        <dbReference type="Proteomes" id="UP001144280"/>
    </source>
</evidence>
<dbReference type="Proteomes" id="UP001144280">
    <property type="component" value="Unassembled WGS sequence"/>
</dbReference>
<proteinExistence type="predicted"/>
<evidence type="ECO:0000313" key="1">
    <source>
        <dbReference type="EMBL" id="GLI01731.1"/>
    </source>
</evidence>
<dbReference type="RefSeq" id="WP_281902992.1">
    <property type="nucleotide sequence ID" value="NZ_BSDI01000049.1"/>
</dbReference>
<organism evidence="1 2">
    <name type="scientific">Phytohabitans aurantiacus</name>
    <dbReference type="NCBI Taxonomy" id="3016789"/>
    <lineage>
        <taxon>Bacteria</taxon>
        <taxon>Bacillati</taxon>
        <taxon>Actinomycetota</taxon>
        <taxon>Actinomycetes</taxon>
        <taxon>Micromonosporales</taxon>
        <taxon>Micromonosporaceae</taxon>
    </lineage>
</organism>
<reference evidence="1" key="1">
    <citation type="submission" date="2022-12" db="EMBL/GenBank/DDBJ databases">
        <title>New Phytohabitans aurantiacus sp. RD004123 nov., an actinomycete isolated from soil.</title>
        <authorList>
            <person name="Triningsih D.W."/>
            <person name="Harunari E."/>
            <person name="Igarashi Y."/>
        </authorList>
    </citation>
    <scope>NUCLEOTIDE SEQUENCE</scope>
    <source>
        <strain evidence="1">RD004123</strain>
    </source>
</reference>
<accession>A0ABQ5R842</accession>
<comment type="caution">
    <text evidence="1">The sequence shown here is derived from an EMBL/GenBank/DDBJ whole genome shotgun (WGS) entry which is preliminary data.</text>
</comment>
<gene>
    <name evidence="1" type="ORF">Pa4123_70070</name>
</gene>